<name>A0ABR1SQ60_9PEZI</name>
<evidence type="ECO:0000313" key="2">
    <source>
        <dbReference type="Proteomes" id="UP001396898"/>
    </source>
</evidence>
<reference evidence="1 2" key="1">
    <citation type="submission" date="2023-01" db="EMBL/GenBank/DDBJ databases">
        <title>Analysis of 21 Apiospora genomes using comparative genomics revels a genus with tremendous synthesis potential of carbohydrate active enzymes and secondary metabolites.</title>
        <authorList>
            <person name="Sorensen T."/>
        </authorList>
    </citation>
    <scope>NUCLEOTIDE SEQUENCE [LARGE SCALE GENOMIC DNA]</scope>
    <source>
        <strain evidence="1 2">CBS 20057</strain>
    </source>
</reference>
<keyword evidence="2" id="KW-1185">Reference proteome</keyword>
<evidence type="ECO:0000313" key="1">
    <source>
        <dbReference type="EMBL" id="KAK8036465.1"/>
    </source>
</evidence>
<accession>A0ABR1SQ60</accession>
<protein>
    <submittedName>
        <fullName evidence="1">Uncharacterized protein</fullName>
    </submittedName>
</protein>
<proteinExistence type="predicted"/>
<comment type="caution">
    <text evidence="1">The sequence shown here is derived from an EMBL/GenBank/DDBJ whole genome shotgun (WGS) entry which is preliminary data.</text>
</comment>
<gene>
    <name evidence="1" type="ORF">PG991_001602</name>
</gene>
<dbReference type="EMBL" id="JAQQWI010000004">
    <property type="protein sequence ID" value="KAK8036465.1"/>
    <property type="molecule type" value="Genomic_DNA"/>
</dbReference>
<organism evidence="1 2">
    <name type="scientific">Apiospora marii</name>
    <dbReference type="NCBI Taxonomy" id="335849"/>
    <lineage>
        <taxon>Eukaryota</taxon>
        <taxon>Fungi</taxon>
        <taxon>Dikarya</taxon>
        <taxon>Ascomycota</taxon>
        <taxon>Pezizomycotina</taxon>
        <taxon>Sordariomycetes</taxon>
        <taxon>Xylariomycetidae</taxon>
        <taxon>Amphisphaeriales</taxon>
        <taxon>Apiosporaceae</taxon>
        <taxon>Apiospora</taxon>
    </lineage>
</organism>
<sequence>MLKYQDAAVAIDESYEDLTAADELEGATESQAFIGERNPSGETDLSNRDKDWMRHFNLVCAGLYSIGIYQDINQALEVVDVVFKSLIEPGTAHTYDRDIAMELFEAWYPVVGLEISVLLRTAQSTLGAPYTLNHYAWQAYFLGENAPNGASDATRSELARIQKFLKEDSLESQAKKCIAELERHLNKENPSPLQIQSIARGLWEAASEVEKTRIPGPAILCHFFKAADDDLEPVADANDKTKLQARVLKPSSRFLFSIRARNLEQALLNLPYSKVSYGQPHRTSGVECVMEAHIRNLRLRLDREREVFLNTWPSRMPHFRVDVGSGMIVTLTDEVQEEENEGDLEMDLS</sequence>
<dbReference type="Proteomes" id="UP001396898">
    <property type="component" value="Unassembled WGS sequence"/>
</dbReference>